<dbReference type="RefSeq" id="WP_121937147.1">
    <property type="nucleotide sequence ID" value="NZ_REFR01000009.1"/>
</dbReference>
<feature type="region of interest" description="Disordered" evidence="1">
    <location>
        <begin position="1"/>
        <end position="21"/>
    </location>
</feature>
<comment type="caution">
    <text evidence="2">The sequence shown here is derived from an EMBL/GenBank/DDBJ whole genome shotgun (WGS) entry which is preliminary data.</text>
</comment>
<keyword evidence="3" id="KW-1185">Reference proteome</keyword>
<sequence>MTLHDSGQYDSGPAPADAGDAPVPWRILADFIAAERARALETVAAIGVCQRRADAARGRLAVLAALETLNTPAPEPRPAPDIYPGLGGPPDY</sequence>
<dbReference type="Proteomes" id="UP000271227">
    <property type="component" value="Unassembled WGS sequence"/>
</dbReference>
<dbReference type="InParanoid" id="A0A3M0CR13"/>
<accession>A0A3M0CR13</accession>
<feature type="region of interest" description="Disordered" evidence="1">
    <location>
        <begin position="71"/>
        <end position="92"/>
    </location>
</feature>
<evidence type="ECO:0000313" key="3">
    <source>
        <dbReference type="Proteomes" id="UP000271227"/>
    </source>
</evidence>
<organism evidence="2 3">
    <name type="scientific">Eilatimonas milleporae</name>
    <dbReference type="NCBI Taxonomy" id="911205"/>
    <lineage>
        <taxon>Bacteria</taxon>
        <taxon>Pseudomonadati</taxon>
        <taxon>Pseudomonadota</taxon>
        <taxon>Alphaproteobacteria</taxon>
        <taxon>Kordiimonadales</taxon>
        <taxon>Kordiimonadaceae</taxon>
        <taxon>Eilatimonas</taxon>
    </lineage>
</organism>
<proteinExistence type="predicted"/>
<feature type="compositionally biased region" description="Low complexity" evidence="1">
    <location>
        <begin position="12"/>
        <end position="21"/>
    </location>
</feature>
<gene>
    <name evidence="2" type="ORF">BXY39_0405</name>
</gene>
<evidence type="ECO:0000313" key="2">
    <source>
        <dbReference type="EMBL" id="RMB11918.1"/>
    </source>
</evidence>
<dbReference type="EMBL" id="REFR01000009">
    <property type="protein sequence ID" value="RMB11918.1"/>
    <property type="molecule type" value="Genomic_DNA"/>
</dbReference>
<reference evidence="2 3" key="1">
    <citation type="submission" date="2018-10" db="EMBL/GenBank/DDBJ databases">
        <title>Genomic Encyclopedia of Archaeal and Bacterial Type Strains, Phase II (KMG-II): from individual species to whole genera.</title>
        <authorList>
            <person name="Goeker M."/>
        </authorList>
    </citation>
    <scope>NUCLEOTIDE SEQUENCE [LARGE SCALE GENOMIC DNA]</scope>
    <source>
        <strain evidence="2 3">DSM 25217</strain>
    </source>
</reference>
<name>A0A3M0CR13_9PROT</name>
<dbReference type="AlphaFoldDB" id="A0A3M0CR13"/>
<protein>
    <submittedName>
        <fullName evidence="2">Uncharacterized protein</fullName>
    </submittedName>
</protein>
<evidence type="ECO:0000256" key="1">
    <source>
        <dbReference type="SAM" id="MobiDB-lite"/>
    </source>
</evidence>